<dbReference type="HOGENOM" id="CLU_091694_1_0_10"/>
<evidence type="ECO:0000313" key="2">
    <source>
        <dbReference type="EMBL" id="BAO56774.1"/>
    </source>
</evidence>
<organism evidence="2 3">
    <name type="scientific">Nonlabens marinus S1-08</name>
    <dbReference type="NCBI Taxonomy" id="1454201"/>
    <lineage>
        <taxon>Bacteria</taxon>
        <taxon>Pseudomonadati</taxon>
        <taxon>Bacteroidota</taxon>
        <taxon>Flavobacteriia</taxon>
        <taxon>Flavobacteriales</taxon>
        <taxon>Flavobacteriaceae</taxon>
        <taxon>Nonlabens</taxon>
    </lineage>
</organism>
<keyword evidence="1" id="KW-0472">Membrane</keyword>
<feature type="transmembrane region" description="Helical" evidence="1">
    <location>
        <begin position="21"/>
        <end position="40"/>
    </location>
</feature>
<reference evidence="2 3" key="1">
    <citation type="journal article" date="2014" name="Proc. Natl. Acad. Sci. U.S.A.">
        <title>Functional characterization of flavobacteria rhodopsins reveals a unique class of light-driven chloride pump in bacteria.</title>
        <authorList>
            <person name="Yoshizawa S."/>
            <person name="Kumagai Y."/>
            <person name="Kim H."/>
            <person name="Ogura Y."/>
            <person name="Hayashi T."/>
            <person name="Iwasaki W."/>
            <person name="DeLong E.F."/>
            <person name="Kogure K."/>
        </authorList>
    </citation>
    <scope>NUCLEOTIDE SEQUENCE [LARGE SCALE GENOMIC DNA]</scope>
    <source>
        <strain evidence="2 3">S1-08</strain>
    </source>
</reference>
<dbReference type="STRING" id="1454201.NMS_2765"/>
<name>W8VSB2_9FLAO</name>
<evidence type="ECO:0000256" key="1">
    <source>
        <dbReference type="SAM" id="Phobius"/>
    </source>
</evidence>
<dbReference type="OrthoDB" id="821805at2"/>
<dbReference type="RefSeq" id="WP_052476996.1">
    <property type="nucleotide sequence ID" value="NZ_AP014548.1"/>
</dbReference>
<keyword evidence="3" id="KW-1185">Reference proteome</keyword>
<dbReference type="Proteomes" id="UP000031760">
    <property type="component" value="Chromosome"/>
</dbReference>
<dbReference type="EMBL" id="AP014548">
    <property type="protein sequence ID" value="BAO56774.1"/>
    <property type="molecule type" value="Genomic_DNA"/>
</dbReference>
<sequence>MIKFFRKLRWSSLSRKRIPKYLLYATGEILLVVIGILIALQVNDWNENLKNDNKEQLILKDLHLEFQKNKEKLQSVIQHHQEIVDATTQVLNLVGQPEAAILQHNIDSLLYITIDHYDFSPNESAISELISSGKLNLITSDNLRLLIFEWVSAVEEKTEGYETMDEMSQTLTLPYITKNGSMKDIDQFGIVKIGHSKFEAVNYKLFKEREFENHMDNQVWGVTNYLLKLKRLEIIINDIVRFTNTETPTQK</sequence>
<gene>
    <name evidence="2" type="ORF">NMS_2765</name>
</gene>
<keyword evidence="1" id="KW-1133">Transmembrane helix</keyword>
<evidence type="ECO:0000313" key="3">
    <source>
        <dbReference type="Proteomes" id="UP000031760"/>
    </source>
</evidence>
<dbReference type="KEGG" id="nmf:NMS_2765"/>
<accession>W8VSB2</accession>
<dbReference type="InterPro" id="IPR045749">
    <property type="entry name" value="DUF6090"/>
</dbReference>
<dbReference type="Pfam" id="PF19578">
    <property type="entry name" value="DUF6090"/>
    <property type="match status" value="1"/>
</dbReference>
<protein>
    <submittedName>
        <fullName evidence="2">Uncharacterized protein</fullName>
    </submittedName>
</protein>
<dbReference type="AlphaFoldDB" id="W8VSB2"/>
<proteinExistence type="predicted"/>
<keyword evidence="1" id="KW-0812">Transmembrane</keyword>